<feature type="chain" id="PRO_5020836431" evidence="1">
    <location>
        <begin position="20"/>
        <end position="657"/>
    </location>
</feature>
<dbReference type="SUPFAM" id="SSF54001">
    <property type="entry name" value="Cysteine proteinases"/>
    <property type="match status" value="1"/>
</dbReference>
<comment type="caution">
    <text evidence="3">The sequence shown here is derived from an EMBL/GenBank/DDBJ whole genome shotgun (WGS) entry which is preliminary data.</text>
</comment>
<feature type="signal peptide" evidence="1">
    <location>
        <begin position="1"/>
        <end position="19"/>
    </location>
</feature>
<proteinExistence type="predicted"/>
<dbReference type="InterPro" id="IPR002931">
    <property type="entry name" value="Transglutaminase-like"/>
</dbReference>
<dbReference type="InterPro" id="IPR038765">
    <property type="entry name" value="Papain-like_cys_pep_sf"/>
</dbReference>
<dbReference type="Pfam" id="PF01841">
    <property type="entry name" value="Transglut_core"/>
    <property type="match status" value="1"/>
</dbReference>
<gene>
    <name evidence="3" type="ORF">EWM59_02345</name>
</gene>
<dbReference type="Proteomes" id="UP000293162">
    <property type="component" value="Unassembled WGS sequence"/>
</dbReference>
<evidence type="ECO:0000259" key="2">
    <source>
        <dbReference type="Pfam" id="PF01841"/>
    </source>
</evidence>
<evidence type="ECO:0000313" key="4">
    <source>
        <dbReference type="Proteomes" id="UP000293162"/>
    </source>
</evidence>
<evidence type="ECO:0000313" key="3">
    <source>
        <dbReference type="EMBL" id="RYU97151.1"/>
    </source>
</evidence>
<keyword evidence="4" id="KW-1185">Reference proteome</keyword>
<dbReference type="EMBL" id="SEWF01000003">
    <property type="protein sequence ID" value="RYU97151.1"/>
    <property type="molecule type" value="Genomic_DNA"/>
</dbReference>
<name>A0A4Q5M489_9BACT</name>
<reference evidence="3 4" key="1">
    <citation type="submission" date="2019-02" db="EMBL/GenBank/DDBJ databases">
        <title>Bacterial novel species Emticicia sp. 17J42-9 isolated from soil.</title>
        <authorList>
            <person name="Jung H.-Y."/>
        </authorList>
    </citation>
    <scope>NUCLEOTIDE SEQUENCE [LARGE SCALE GENOMIC DNA]</scope>
    <source>
        <strain evidence="3 4">17J42-9</strain>
    </source>
</reference>
<dbReference type="RefSeq" id="WP_130019347.1">
    <property type="nucleotide sequence ID" value="NZ_SEWF01000003.1"/>
</dbReference>
<organism evidence="3 4">
    <name type="scientific">Emticicia agri</name>
    <dbReference type="NCBI Taxonomy" id="2492393"/>
    <lineage>
        <taxon>Bacteria</taxon>
        <taxon>Pseudomonadati</taxon>
        <taxon>Bacteroidota</taxon>
        <taxon>Cytophagia</taxon>
        <taxon>Cytophagales</taxon>
        <taxon>Leadbetterellaceae</taxon>
        <taxon>Emticicia</taxon>
    </lineage>
</organism>
<dbReference type="Gene3D" id="2.60.40.3140">
    <property type="match status" value="1"/>
</dbReference>
<accession>A0A4Q5M489</accession>
<dbReference type="OrthoDB" id="98874at2"/>
<protein>
    <submittedName>
        <fullName evidence="3">DUF3857 domain-containing protein</fullName>
    </submittedName>
</protein>
<dbReference type="Gene3D" id="2.60.120.1130">
    <property type="match status" value="1"/>
</dbReference>
<feature type="domain" description="Transglutaminase-like" evidence="2">
    <location>
        <begin position="303"/>
        <end position="383"/>
    </location>
</feature>
<dbReference type="AlphaFoldDB" id="A0A4Q5M489"/>
<dbReference type="Gene3D" id="3.10.620.30">
    <property type="match status" value="1"/>
</dbReference>
<sequence>MKKTVLLLWLVCCTNLLYAQKIALPKIKFGEFNMADLEMKSYESDSTADAIVLYDYGQTTFEAKGGMIYTHFVYHGRKKILKKSALDLGTISMQLLKFGYEKDQLISDIKGFTFNLENGEVKKEKLNKESIFLEKIVGDVQNVKITLPNVKEGSVIDYTYTIDTPFSLSNNPSTWTFQGERPVKWSVYEISIPSYFTYRLLMSGYLQLSGNEVEPVNLSLGSYETNGLFQRFIVKDAPAFRKEAFITSAGDYISKIDFELASVVWPNVLVKDFSLDYTALNKTMLENQSFGGQLKRTGFLEDAAKEIKSKHSDSTARLKAACEFVRKNVKWNESYGLYANNLKKVLETHKGDAGDINLLLVALLREIGFDANPVILSTRGHGKIHEQYALMKRFNYVVAHIERNGKDLLLDATDEYLRLGMLPMDCLNGSGWLVHPTKGRFVTIIPVEKDVEFKKASLVLDEEGELKGSILKSYAGYGALSAKKEFKEKGYEKYLEEARKDNATWTIEKADYVNTTELEAPMEAQYQVTLSDYVTKAGNMLYLKPMLSEGQTENLLKAKERLYPIDFAFPIEETFMATYELPKGYSVVEIPKNISLNLPESSGKFTYLVAINDNKLTVTSRIQFRKSLYFAGEYPFLQEFFDKMIAKHNEQIVLKKN</sequence>
<evidence type="ECO:0000256" key="1">
    <source>
        <dbReference type="SAM" id="SignalP"/>
    </source>
</evidence>
<keyword evidence="1" id="KW-0732">Signal</keyword>